<keyword evidence="2" id="KW-1185">Reference proteome</keyword>
<dbReference type="EMBL" id="AP026933">
    <property type="protein sequence ID" value="BDT04757.1"/>
    <property type="molecule type" value="Genomic_DNA"/>
</dbReference>
<dbReference type="SUPFAM" id="SSF57903">
    <property type="entry name" value="FYVE/PHD zinc finger"/>
    <property type="match status" value="1"/>
</dbReference>
<reference evidence="1 2" key="1">
    <citation type="journal article" date="2022" name="Front. Microbiol.">
        <title>Male-killing mechanisms vary between Spiroplasma species.</title>
        <authorList>
            <person name="Arai H."/>
            <person name="Inoue M."/>
            <person name="Kageyama D."/>
        </authorList>
    </citation>
    <scope>NUCLEOTIDE SEQUENCE [LARGE SCALE GENOMIC DNA]</scope>
    <source>
        <strain evidence="2">sHm</strain>
    </source>
</reference>
<gene>
    <name evidence="1" type="ORF">SHM_24030</name>
</gene>
<organism evidence="1 2">
    <name type="scientific">Spiroplasma ixodetis</name>
    <dbReference type="NCBI Taxonomy" id="2141"/>
    <lineage>
        <taxon>Bacteria</taxon>
        <taxon>Bacillati</taxon>
        <taxon>Mycoplasmatota</taxon>
        <taxon>Mollicutes</taxon>
        <taxon>Entomoplasmatales</taxon>
        <taxon>Spiroplasmataceae</taxon>
        <taxon>Spiroplasma</taxon>
    </lineage>
</organism>
<dbReference type="InterPro" id="IPR011011">
    <property type="entry name" value="Znf_FYVE_PHD"/>
</dbReference>
<evidence type="ECO:0000313" key="2">
    <source>
        <dbReference type="Proteomes" id="UP001163387"/>
    </source>
</evidence>
<protein>
    <submittedName>
        <fullName evidence="1">Uncharacterized protein</fullName>
    </submittedName>
</protein>
<accession>A0ABN6T656</accession>
<sequence length="66" mass="7763">MSKINNCACEQHFHLAMYICKLCDQVICPKRVLQNLYTGKYYCPNCILDIALVKQKEQLQQKKIKN</sequence>
<dbReference type="Proteomes" id="UP001163387">
    <property type="component" value="Chromosome"/>
</dbReference>
<evidence type="ECO:0000313" key="1">
    <source>
        <dbReference type="EMBL" id="BDT04757.1"/>
    </source>
</evidence>
<proteinExistence type="predicted"/>
<name>A0ABN6T656_9MOLU</name>
<dbReference type="RefSeq" id="WP_281748433.1">
    <property type="nucleotide sequence ID" value="NZ_AP026933.1"/>
</dbReference>